<sequence>MVGDAFSRLLMPGDTESYVAPYGHIVCPPGSTIPISESVNLNVCSDHGRKAKSSLSLLRHMPRRNKDVLLLLVKTNILNLRALGK</sequence>
<protein>
    <submittedName>
        <fullName evidence="1">Uncharacterized protein</fullName>
    </submittedName>
</protein>
<name>A0A5B7ER86_PORTR</name>
<evidence type="ECO:0000313" key="1">
    <source>
        <dbReference type="EMBL" id="MPC37270.1"/>
    </source>
</evidence>
<comment type="caution">
    <text evidence="1">The sequence shown here is derived from an EMBL/GenBank/DDBJ whole genome shotgun (WGS) entry which is preliminary data.</text>
</comment>
<dbReference type="AlphaFoldDB" id="A0A5B7ER86"/>
<gene>
    <name evidence="1" type="ORF">E2C01_030744</name>
</gene>
<reference evidence="1 2" key="1">
    <citation type="submission" date="2019-05" db="EMBL/GenBank/DDBJ databases">
        <title>Another draft genome of Portunus trituberculatus and its Hox gene families provides insights of decapod evolution.</title>
        <authorList>
            <person name="Jeong J.-H."/>
            <person name="Song I."/>
            <person name="Kim S."/>
            <person name="Choi T."/>
            <person name="Kim D."/>
            <person name="Ryu S."/>
            <person name="Kim W."/>
        </authorList>
    </citation>
    <scope>NUCLEOTIDE SEQUENCE [LARGE SCALE GENOMIC DNA]</scope>
    <source>
        <tissue evidence="1">Muscle</tissue>
    </source>
</reference>
<proteinExistence type="predicted"/>
<dbReference type="Proteomes" id="UP000324222">
    <property type="component" value="Unassembled WGS sequence"/>
</dbReference>
<dbReference type="EMBL" id="VSRR010003731">
    <property type="protein sequence ID" value="MPC37270.1"/>
    <property type="molecule type" value="Genomic_DNA"/>
</dbReference>
<accession>A0A5B7ER86</accession>
<evidence type="ECO:0000313" key="2">
    <source>
        <dbReference type="Proteomes" id="UP000324222"/>
    </source>
</evidence>
<keyword evidence="2" id="KW-1185">Reference proteome</keyword>
<organism evidence="1 2">
    <name type="scientific">Portunus trituberculatus</name>
    <name type="common">Swimming crab</name>
    <name type="synonym">Neptunus trituberculatus</name>
    <dbReference type="NCBI Taxonomy" id="210409"/>
    <lineage>
        <taxon>Eukaryota</taxon>
        <taxon>Metazoa</taxon>
        <taxon>Ecdysozoa</taxon>
        <taxon>Arthropoda</taxon>
        <taxon>Crustacea</taxon>
        <taxon>Multicrustacea</taxon>
        <taxon>Malacostraca</taxon>
        <taxon>Eumalacostraca</taxon>
        <taxon>Eucarida</taxon>
        <taxon>Decapoda</taxon>
        <taxon>Pleocyemata</taxon>
        <taxon>Brachyura</taxon>
        <taxon>Eubrachyura</taxon>
        <taxon>Portunoidea</taxon>
        <taxon>Portunidae</taxon>
        <taxon>Portuninae</taxon>
        <taxon>Portunus</taxon>
    </lineage>
</organism>